<evidence type="ECO:0000256" key="1">
    <source>
        <dbReference type="SAM" id="MobiDB-lite"/>
    </source>
</evidence>
<proteinExistence type="predicted"/>
<accession>A0A6J4KGS7</accession>
<dbReference type="AlphaFoldDB" id="A0A6J4KGS7"/>
<dbReference type="EMBL" id="CADCTT010000184">
    <property type="protein sequence ID" value="CAA9304670.1"/>
    <property type="molecule type" value="Genomic_DNA"/>
</dbReference>
<sequence length="66" mass="7210">AALDQGVRDRRGGAAAGSARRHALQRRPARPGPAHLVDRRARRRLSDGLCCGRPRRRPLPVGRLAV</sequence>
<feature type="compositionally biased region" description="Basic residues" evidence="1">
    <location>
        <begin position="19"/>
        <end position="29"/>
    </location>
</feature>
<feature type="compositionally biased region" description="Basic and acidic residues" evidence="1">
    <location>
        <begin position="1"/>
        <end position="12"/>
    </location>
</feature>
<feature type="non-terminal residue" evidence="2">
    <location>
        <position position="1"/>
    </location>
</feature>
<evidence type="ECO:0000313" key="2">
    <source>
        <dbReference type="EMBL" id="CAA9304670.1"/>
    </source>
</evidence>
<feature type="non-terminal residue" evidence="2">
    <location>
        <position position="66"/>
    </location>
</feature>
<feature type="region of interest" description="Disordered" evidence="1">
    <location>
        <begin position="1"/>
        <end position="35"/>
    </location>
</feature>
<organism evidence="2">
    <name type="scientific">uncultured Friedmanniella sp</name>
    <dbReference type="NCBI Taxonomy" id="335381"/>
    <lineage>
        <taxon>Bacteria</taxon>
        <taxon>Bacillati</taxon>
        <taxon>Actinomycetota</taxon>
        <taxon>Actinomycetes</taxon>
        <taxon>Propionibacteriales</taxon>
        <taxon>Nocardioidaceae</taxon>
        <taxon>Friedmanniella</taxon>
        <taxon>environmental samples</taxon>
    </lineage>
</organism>
<gene>
    <name evidence="2" type="ORF">AVDCRST_MAG61-1317</name>
</gene>
<reference evidence="2" key="1">
    <citation type="submission" date="2020-02" db="EMBL/GenBank/DDBJ databases">
        <authorList>
            <person name="Meier V. D."/>
        </authorList>
    </citation>
    <scope>NUCLEOTIDE SEQUENCE</scope>
    <source>
        <strain evidence="2">AVDCRST_MAG61</strain>
    </source>
</reference>
<name>A0A6J4KGS7_9ACTN</name>
<protein>
    <submittedName>
        <fullName evidence="2">Uncharacterized protein</fullName>
    </submittedName>
</protein>